<dbReference type="EMBL" id="QEXO01000004">
    <property type="protein sequence ID" value="PWE12983.1"/>
    <property type="molecule type" value="Genomic_DNA"/>
</dbReference>
<accession>A0A2U2BG43</accession>
<gene>
    <name evidence="1" type="ORF">DF183_14175</name>
</gene>
<dbReference type="RefSeq" id="WP_042487528.1">
    <property type="nucleotide sequence ID" value="NZ_CP023667.1"/>
</dbReference>
<dbReference type="STRING" id="511.UZ73_15540"/>
<organism evidence="1 2">
    <name type="scientific">Alcaligenes faecalis</name>
    <dbReference type="NCBI Taxonomy" id="511"/>
    <lineage>
        <taxon>Bacteria</taxon>
        <taxon>Pseudomonadati</taxon>
        <taxon>Pseudomonadota</taxon>
        <taxon>Betaproteobacteria</taxon>
        <taxon>Burkholderiales</taxon>
        <taxon>Alcaligenaceae</taxon>
        <taxon>Alcaligenes</taxon>
    </lineage>
</organism>
<comment type="caution">
    <text evidence="1">The sequence shown here is derived from an EMBL/GenBank/DDBJ whole genome shotgun (WGS) entry which is preliminary data.</text>
</comment>
<reference evidence="1 2" key="2">
    <citation type="submission" date="2018-05" db="EMBL/GenBank/DDBJ databases">
        <authorList>
            <person name="Lanie J.A."/>
            <person name="Ng W.-L."/>
            <person name="Kazmierczak K.M."/>
            <person name="Andrzejewski T.M."/>
            <person name="Davidsen T.M."/>
            <person name="Wayne K.J."/>
            <person name="Tettelin H."/>
            <person name="Glass J.I."/>
            <person name="Rusch D."/>
            <person name="Podicherti R."/>
            <person name="Tsui H.-C.T."/>
            <person name="Winkler M.E."/>
        </authorList>
    </citation>
    <scope>NUCLEOTIDE SEQUENCE [LARGE SCALE GENOMIC DNA]</scope>
    <source>
        <strain evidence="1 2">YBY</strain>
    </source>
</reference>
<evidence type="ECO:0000313" key="2">
    <source>
        <dbReference type="Proteomes" id="UP000245216"/>
    </source>
</evidence>
<dbReference type="OrthoDB" id="8686766at2"/>
<dbReference type="Proteomes" id="UP000245216">
    <property type="component" value="Unassembled WGS sequence"/>
</dbReference>
<reference evidence="1 2" key="1">
    <citation type="submission" date="2018-05" db="EMBL/GenBank/DDBJ databases">
        <title>Genome Sequence of an Efficient Indole-Degrading Bacterium, Alcaligenes sp.YBY.</title>
        <authorList>
            <person name="Yang B."/>
        </authorList>
    </citation>
    <scope>NUCLEOTIDE SEQUENCE [LARGE SCALE GENOMIC DNA]</scope>
    <source>
        <strain evidence="1 2">YBY</strain>
    </source>
</reference>
<evidence type="ECO:0000313" key="1">
    <source>
        <dbReference type="EMBL" id="PWE12983.1"/>
    </source>
</evidence>
<proteinExistence type="predicted"/>
<protein>
    <submittedName>
        <fullName evidence="1">Uncharacterized protein</fullName>
    </submittedName>
</protein>
<sequence length="145" mass="16010">MSFPRLSTWVGLGRKTLIGLCLLTLAACATQGSSFKASGLNDLVLGQSTRADAELSLQGRPHQVYRQLDGSEMAVWFQGTTLATDAVYFRQELWLQFDAQGRFQQVVKRSHIPSMYREQARSATPGSVTIEHPGTDMITILPVSH</sequence>
<dbReference type="AlphaFoldDB" id="A0A2U2BG43"/>
<dbReference type="PROSITE" id="PS51257">
    <property type="entry name" value="PROKAR_LIPOPROTEIN"/>
    <property type="match status" value="1"/>
</dbReference>
<name>A0A2U2BG43_ALCFA</name>